<dbReference type="Proteomes" id="UP001165122">
    <property type="component" value="Unassembled WGS sequence"/>
</dbReference>
<keyword evidence="3" id="KW-1185">Reference proteome</keyword>
<accession>A0A9W7KXR7</accession>
<protein>
    <submittedName>
        <fullName evidence="2">Uncharacterized protein</fullName>
    </submittedName>
</protein>
<dbReference type="InterPro" id="IPR032675">
    <property type="entry name" value="LRR_dom_sf"/>
</dbReference>
<comment type="caution">
    <text evidence="2">The sequence shown here is derived from an EMBL/GenBank/DDBJ whole genome shotgun (WGS) entry which is preliminary data.</text>
</comment>
<name>A0A9W7KXR7_9STRA</name>
<proteinExistence type="predicted"/>
<dbReference type="OrthoDB" id="10264456at2759"/>
<gene>
    <name evidence="2" type="ORF">TrLO_g10503</name>
</gene>
<feature type="compositionally biased region" description="Basic and acidic residues" evidence="1">
    <location>
        <begin position="9"/>
        <end position="31"/>
    </location>
</feature>
<evidence type="ECO:0000313" key="2">
    <source>
        <dbReference type="EMBL" id="GMI15319.1"/>
    </source>
</evidence>
<dbReference type="Gene3D" id="3.80.10.10">
    <property type="entry name" value="Ribonuclease Inhibitor"/>
    <property type="match status" value="1"/>
</dbReference>
<feature type="region of interest" description="Disordered" evidence="1">
    <location>
        <begin position="1"/>
        <end position="33"/>
    </location>
</feature>
<evidence type="ECO:0000313" key="3">
    <source>
        <dbReference type="Proteomes" id="UP001165122"/>
    </source>
</evidence>
<reference evidence="3" key="1">
    <citation type="journal article" date="2023" name="Commun. Biol.">
        <title>Genome analysis of Parmales, the sister group of diatoms, reveals the evolutionary specialization of diatoms from phago-mixotrophs to photoautotrophs.</title>
        <authorList>
            <person name="Ban H."/>
            <person name="Sato S."/>
            <person name="Yoshikawa S."/>
            <person name="Yamada K."/>
            <person name="Nakamura Y."/>
            <person name="Ichinomiya M."/>
            <person name="Sato N."/>
            <person name="Blanc-Mathieu R."/>
            <person name="Endo H."/>
            <person name="Kuwata A."/>
            <person name="Ogata H."/>
        </authorList>
    </citation>
    <scope>NUCLEOTIDE SEQUENCE [LARGE SCALE GENOMIC DNA]</scope>
    <source>
        <strain evidence="3">NIES 3700</strain>
    </source>
</reference>
<dbReference type="EMBL" id="BRXW01000229">
    <property type="protein sequence ID" value="GMI15319.1"/>
    <property type="molecule type" value="Genomic_DNA"/>
</dbReference>
<dbReference type="InterPro" id="IPR026906">
    <property type="entry name" value="LRR_5"/>
</dbReference>
<evidence type="ECO:0000256" key="1">
    <source>
        <dbReference type="SAM" id="MobiDB-lite"/>
    </source>
</evidence>
<sequence length="193" mass="21164">MSQSAATVSKERHEIGETSRKRGGKDEEKQNGEGILTENLTTLMTAFPAPAAANKFMYTPEFRTHFVGYVPGDTLMALKLATKGWSQELEKHLKSVVKNGSLRGELLVLGGNDISENDAKARYENETKLVTRVIFLLNIMKVGDCACGWASNLVVDIPEGVENIGYSAFYHCRSSATVSFPSTLTSICDFAYN</sequence>
<dbReference type="AlphaFoldDB" id="A0A9W7KXR7"/>
<dbReference type="Pfam" id="PF13306">
    <property type="entry name" value="LRR_5"/>
    <property type="match status" value="1"/>
</dbReference>
<organism evidence="2 3">
    <name type="scientific">Triparma laevis f. longispina</name>
    <dbReference type="NCBI Taxonomy" id="1714387"/>
    <lineage>
        <taxon>Eukaryota</taxon>
        <taxon>Sar</taxon>
        <taxon>Stramenopiles</taxon>
        <taxon>Ochrophyta</taxon>
        <taxon>Bolidophyceae</taxon>
        <taxon>Parmales</taxon>
        <taxon>Triparmaceae</taxon>
        <taxon>Triparma</taxon>
    </lineage>
</organism>